<evidence type="ECO:0000259" key="4">
    <source>
        <dbReference type="Pfam" id="PF00535"/>
    </source>
</evidence>
<dbReference type="Gene3D" id="3.90.550.10">
    <property type="entry name" value="Spore Coat Polysaccharide Biosynthesis Protein SpsA, Chain A"/>
    <property type="match status" value="1"/>
</dbReference>
<evidence type="ECO:0000313" key="5">
    <source>
        <dbReference type="EMBL" id="HGW94472.1"/>
    </source>
</evidence>
<protein>
    <submittedName>
        <fullName evidence="5">Glycosyltransferase family 2 protein</fullName>
    </submittedName>
</protein>
<comment type="similarity">
    <text evidence="1">Belongs to the glycosyltransferase 2 family.</text>
</comment>
<evidence type="ECO:0000256" key="1">
    <source>
        <dbReference type="ARBA" id="ARBA00006739"/>
    </source>
</evidence>
<dbReference type="EMBL" id="DSRD01000586">
    <property type="protein sequence ID" value="HGW94472.1"/>
    <property type="molecule type" value="Genomic_DNA"/>
</dbReference>
<proteinExistence type="inferred from homology"/>
<name>A0A832H549_9CYAN</name>
<dbReference type="GO" id="GO:0016757">
    <property type="term" value="F:glycosyltransferase activity"/>
    <property type="evidence" value="ECO:0007669"/>
    <property type="project" value="UniProtKB-KW"/>
</dbReference>
<dbReference type="Pfam" id="PF00535">
    <property type="entry name" value="Glycos_transf_2"/>
    <property type="match status" value="1"/>
</dbReference>
<dbReference type="InterPro" id="IPR001173">
    <property type="entry name" value="Glyco_trans_2-like"/>
</dbReference>
<dbReference type="PANTHER" id="PTHR43630:SF1">
    <property type="entry name" value="POLY-BETA-1,6-N-ACETYL-D-GLUCOSAMINE SYNTHASE"/>
    <property type="match status" value="1"/>
</dbReference>
<organism evidence="5">
    <name type="scientific">Oscillatoriales cyanobacterium SpSt-402</name>
    <dbReference type="NCBI Taxonomy" id="2282168"/>
    <lineage>
        <taxon>Bacteria</taxon>
        <taxon>Bacillati</taxon>
        <taxon>Cyanobacteriota</taxon>
        <taxon>Cyanophyceae</taxon>
        <taxon>Oscillatoriophycideae</taxon>
        <taxon>Oscillatoriales</taxon>
    </lineage>
</organism>
<dbReference type="AlphaFoldDB" id="A0A832H549"/>
<feature type="domain" description="Glycosyltransferase 2-like" evidence="4">
    <location>
        <begin position="6"/>
        <end position="124"/>
    </location>
</feature>
<sequence length="132" mass="14977">MIQSFSVIVPVMNKEHAILRTLESVEASIQYFYEHYRGEHPVAAEIVVVNEGSSDRTPEIVNEFSRNHPHCKIVNHAKRTSAGTARNMGANVAKGDLLFFCDGDDLYYKEHIYLCYRMLSHDPATAKETSFV</sequence>
<dbReference type="InterPro" id="IPR029044">
    <property type="entry name" value="Nucleotide-diphossugar_trans"/>
</dbReference>
<dbReference type="SUPFAM" id="SSF53448">
    <property type="entry name" value="Nucleotide-diphospho-sugar transferases"/>
    <property type="match status" value="1"/>
</dbReference>
<dbReference type="PANTHER" id="PTHR43630">
    <property type="entry name" value="POLY-BETA-1,6-N-ACETYL-D-GLUCOSAMINE SYNTHASE"/>
    <property type="match status" value="1"/>
</dbReference>
<accession>A0A832H549</accession>
<keyword evidence="2" id="KW-0328">Glycosyltransferase</keyword>
<evidence type="ECO:0000256" key="2">
    <source>
        <dbReference type="ARBA" id="ARBA00022676"/>
    </source>
</evidence>
<reference evidence="5" key="1">
    <citation type="journal article" date="2020" name="mSystems">
        <title>Genome- and Community-Level Interaction Insights into Carbon Utilization and Element Cycling Functions of Hydrothermarchaeota in Hydrothermal Sediment.</title>
        <authorList>
            <person name="Zhou Z."/>
            <person name="Liu Y."/>
            <person name="Xu W."/>
            <person name="Pan J."/>
            <person name="Luo Z.H."/>
            <person name="Li M."/>
        </authorList>
    </citation>
    <scope>NUCLEOTIDE SEQUENCE [LARGE SCALE GENOMIC DNA]</scope>
    <source>
        <strain evidence="5">SpSt-402</strain>
    </source>
</reference>
<gene>
    <name evidence="5" type="ORF">ENR47_09355</name>
</gene>
<evidence type="ECO:0000256" key="3">
    <source>
        <dbReference type="ARBA" id="ARBA00022679"/>
    </source>
</evidence>
<keyword evidence="3 5" id="KW-0808">Transferase</keyword>
<comment type="caution">
    <text evidence="5">The sequence shown here is derived from an EMBL/GenBank/DDBJ whole genome shotgun (WGS) entry which is preliminary data.</text>
</comment>
<dbReference type="CDD" id="cd00761">
    <property type="entry name" value="Glyco_tranf_GTA_type"/>
    <property type="match status" value="1"/>
</dbReference>